<keyword evidence="2" id="KW-1185">Reference proteome</keyword>
<accession>A0ACC2GLJ0</accession>
<organism evidence="1 2">
    <name type="scientific">Dallia pectoralis</name>
    <name type="common">Alaska blackfish</name>
    <dbReference type="NCBI Taxonomy" id="75939"/>
    <lineage>
        <taxon>Eukaryota</taxon>
        <taxon>Metazoa</taxon>
        <taxon>Chordata</taxon>
        <taxon>Craniata</taxon>
        <taxon>Vertebrata</taxon>
        <taxon>Euteleostomi</taxon>
        <taxon>Actinopterygii</taxon>
        <taxon>Neopterygii</taxon>
        <taxon>Teleostei</taxon>
        <taxon>Protacanthopterygii</taxon>
        <taxon>Esociformes</taxon>
        <taxon>Umbridae</taxon>
        <taxon>Dallia</taxon>
    </lineage>
</organism>
<protein>
    <submittedName>
        <fullName evidence="1">Uncharacterized protein</fullName>
    </submittedName>
</protein>
<dbReference type="EMBL" id="CM055739">
    <property type="protein sequence ID" value="KAJ8004328.1"/>
    <property type="molecule type" value="Genomic_DNA"/>
</dbReference>
<name>A0ACC2GLJ0_DALPE</name>
<gene>
    <name evidence="1" type="ORF">DPEC_G00157980</name>
</gene>
<evidence type="ECO:0000313" key="1">
    <source>
        <dbReference type="EMBL" id="KAJ8004328.1"/>
    </source>
</evidence>
<comment type="caution">
    <text evidence="1">The sequence shown here is derived from an EMBL/GenBank/DDBJ whole genome shotgun (WGS) entry which is preliminary data.</text>
</comment>
<sequence>MLGHSFLHGGPWLAGVSRAIVHVLLGGSPETATVQLEDCPDYDIRKIIQSLDGEAELSEEEHQDVLDLSLSWDLPGPTKENPKWLFERLLFHAESEAAETDEERSQRNPGLAFVNRKERKGVFP</sequence>
<proteinExistence type="predicted"/>
<dbReference type="Proteomes" id="UP001157502">
    <property type="component" value="Chromosome 12"/>
</dbReference>
<reference evidence="1" key="1">
    <citation type="submission" date="2021-05" db="EMBL/GenBank/DDBJ databases">
        <authorList>
            <person name="Pan Q."/>
            <person name="Jouanno E."/>
            <person name="Zahm M."/>
            <person name="Klopp C."/>
            <person name="Cabau C."/>
            <person name="Louis A."/>
            <person name="Berthelot C."/>
            <person name="Parey E."/>
            <person name="Roest Crollius H."/>
            <person name="Montfort J."/>
            <person name="Robinson-Rechavi M."/>
            <person name="Bouchez O."/>
            <person name="Lampietro C."/>
            <person name="Lopez Roques C."/>
            <person name="Donnadieu C."/>
            <person name="Postlethwait J."/>
            <person name="Bobe J."/>
            <person name="Dillon D."/>
            <person name="Chandos A."/>
            <person name="von Hippel F."/>
            <person name="Guiguen Y."/>
        </authorList>
    </citation>
    <scope>NUCLEOTIDE SEQUENCE</scope>
    <source>
        <strain evidence="1">YG-Jan2019</strain>
    </source>
</reference>
<evidence type="ECO:0000313" key="2">
    <source>
        <dbReference type="Proteomes" id="UP001157502"/>
    </source>
</evidence>